<dbReference type="Pfam" id="PF13460">
    <property type="entry name" value="NAD_binding_10"/>
    <property type="match status" value="1"/>
</dbReference>
<gene>
    <name evidence="2" type="ORF">FC59_GL001326</name>
</gene>
<proteinExistence type="predicted"/>
<dbReference type="PATRIC" id="fig|1423767.3.peg.1378"/>
<organism evidence="2 3">
    <name type="scientific">Lactobacillus kitasatonis DSM 16761 = JCM 1039</name>
    <dbReference type="NCBI Taxonomy" id="1423767"/>
    <lineage>
        <taxon>Bacteria</taxon>
        <taxon>Bacillati</taxon>
        <taxon>Bacillota</taxon>
        <taxon>Bacilli</taxon>
        <taxon>Lactobacillales</taxon>
        <taxon>Lactobacillaceae</taxon>
        <taxon>Lactobacillus</taxon>
    </lineage>
</organism>
<feature type="domain" description="NAD(P)-binding" evidence="1">
    <location>
        <begin position="7"/>
        <end position="112"/>
    </location>
</feature>
<dbReference type="Gene3D" id="3.90.25.10">
    <property type="entry name" value="UDP-galactose 4-epimerase, domain 1"/>
    <property type="match status" value="2"/>
</dbReference>
<dbReference type="eggNOG" id="COG0702">
    <property type="taxonomic scope" value="Bacteria"/>
</dbReference>
<evidence type="ECO:0000259" key="1">
    <source>
        <dbReference type="Pfam" id="PF13460"/>
    </source>
</evidence>
<dbReference type="SUPFAM" id="SSF51735">
    <property type="entry name" value="NAD(P)-binding Rossmann-fold domains"/>
    <property type="match status" value="1"/>
</dbReference>
<dbReference type="PANTHER" id="PTHR47129:SF1">
    <property type="entry name" value="NMRA-LIKE DOMAIN-CONTAINING PROTEIN"/>
    <property type="match status" value="1"/>
</dbReference>
<dbReference type="RefSeq" id="WP_025014550.1">
    <property type="nucleotide sequence ID" value="NZ_AZFU01000034.1"/>
</dbReference>
<evidence type="ECO:0000313" key="2">
    <source>
        <dbReference type="EMBL" id="KRM02943.1"/>
    </source>
</evidence>
<accession>A0A0R1VC22</accession>
<dbReference type="InterPro" id="IPR016040">
    <property type="entry name" value="NAD(P)-bd_dom"/>
</dbReference>
<dbReference type="PANTHER" id="PTHR47129">
    <property type="entry name" value="QUINONE OXIDOREDUCTASE 2"/>
    <property type="match status" value="1"/>
</dbReference>
<dbReference type="InterPro" id="IPR052718">
    <property type="entry name" value="NmrA-type_oxidoreductase"/>
</dbReference>
<dbReference type="AlphaFoldDB" id="A0A0R1VC22"/>
<dbReference type="Proteomes" id="UP000051307">
    <property type="component" value="Unassembled WGS sequence"/>
</dbReference>
<sequence>MKIAVTGATGHLGSRVVAHLQKKTDTKDIVALVHNKNHATALINEGLETREIDFQKRESLEKAFVGIDTLVYVASKTYSVFDRVGELENVLAAMKKNEIKNLVAMSFIADQEDNPFVISPFYGYLPRRLAGTDLNYAIAKNSLYADPLVPYLPELIERKGLIYPVGKQAMSFITLEDSAEAMATMALNEDVLKSRRTYLLTQSRSYTMPELGKIMTKVTGHEIGYHPVSVEEFGKIYAAEGDGAELASMYKGGAMGYLHGLSDDFAHLTGHEPEAMEHFLTRSYHE</sequence>
<protein>
    <submittedName>
        <fullName evidence="2">Nucleoside-diphosphate-sugar epimerase</fullName>
    </submittedName>
</protein>
<reference evidence="2 3" key="1">
    <citation type="journal article" date="2015" name="Genome Announc.">
        <title>Expanding the biotechnology potential of lactobacilli through comparative genomics of 213 strains and associated genera.</title>
        <authorList>
            <person name="Sun Z."/>
            <person name="Harris H.M."/>
            <person name="McCann A."/>
            <person name="Guo C."/>
            <person name="Argimon S."/>
            <person name="Zhang W."/>
            <person name="Yang X."/>
            <person name="Jeffery I.B."/>
            <person name="Cooney J.C."/>
            <person name="Kagawa T.F."/>
            <person name="Liu W."/>
            <person name="Song Y."/>
            <person name="Salvetti E."/>
            <person name="Wrobel A."/>
            <person name="Rasinkangas P."/>
            <person name="Parkhill J."/>
            <person name="Rea M.C."/>
            <person name="O'Sullivan O."/>
            <person name="Ritari J."/>
            <person name="Douillard F.P."/>
            <person name="Paul Ross R."/>
            <person name="Yang R."/>
            <person name="Briner A.E."/>
            <person name="Felis G.E."/>
            <person name="de Vos W.M."/>
            <person name="Barrangou R."/>
            <person name="Klaenhammer T.R."/>
            <person name="Caufield P.W."/>
            <person name="Cui Y."/>
            <person name="Zhang H."/>
            <person name="O'Toole P.W."/>
        </authorList>
    </citation>
    <scope>NUCLEOTIDE SEQUENCE [LARGE SCALE GENOMIC DNA]</scope>
    <source>
        <strain evidence="2 3">DSM 16761</strain>
    </source>
</reference>
<comment type="caution">
    <text evidence="2">The sequence shown here is derived from an EMBL/GenBank/DDBJ whole genome shotgun (WGS) entry which is preliminary data.</text>
</comment>
<dbReference type="Gene3D" id="3.40.50.720">
    <property type="entry name" value="NAD(P)-binding Rossmann-like Domain"/>
    <property type="match status" value="1"/>
</dbReference>
<name>A0A0R1VC22_9LACO</name>
<dbReference type="InterPro" id="IPR036291">
    <property type="entry name" value="NAD(P)-bd_dom_sf"/>
</dbReference>
<evidence type="ECO:0000313" key="3">
    <source>
        <dbReference type="Proteomes" id="UP000051307"/>
    </source>
</evidence>
<dbReference type="EMBL" id="AZFU01000034">
    <property type="protein sequence ID" value="KRM02943.1"/>
    <property type="molecule type" value="Genomic_DNA"/>
</dbReference>
<dbReference type="OrthoDB" id="152510at2"/>